<proteinExistence type="predicted"/>
<organism evidence="1">
    <name type="scientific">marine sediment metagenome</name>
    <dbReference type="NCBI Taxonomy" id="412755"/>
    <lineage>
        <taxon>unclassified sequences</taxon>
        <taxon>metagenomes</taxon>
        <taxon>ecological metagenomes</taxon>
    </lineage>
</organism>
<evidence type="ECO:0000313" key="1">
    <source>
        <dbReference type="EMBL" id="GAH65348.1"/>
    </source>
</evidence>
<reference evidence="1" key="1">
    <citation type="journal article" date="2014" name="Front. Microbiol.">
        <title>High frequency of phylogenetically diverse reductive dehalogenase-homologous genes in deep subseafloor sedimentary metagenomes.</title>
        <authorList>
            <person name="Kawai M."/>
            <person name="Futagami T."/>
            <person name="Toyoda A."/>
            <person name="Takaki Y."/>
            <person name="Nishi S."/>
            <person name="Hori S."/>
            <person name="Arai W."/>
            <person name="Tsubouchi T."/>
            <person name="Morono Y."/>
            <person name="Uchiyama I."/>
            <person name="Ito T."/>
            <person name="Fujiyama A."/>
            <person name="Inagaki F."/>
            <person name="Takami H."/>
        </authorList>
    </citation>
    <scope>NUCLEOTIDE SEQUENCE</scope>
    <source>
        <strain evidence="1">Expedition CK06-06</strain>
    </source>
</reference>
<sequence>MDQEEIDEFGKEIIRMIETKDMLPGEIFGMLENIRFSFTAATIKSYMEHEYGLVRVKK</sequence>
<gene>
    <name evidence="1" type="ORF">S03H2_44723</name>
</gene>
<dbReference type="EMBL" id="BARU01027982">
    <property type="protein sequence ID" value="GAH65348.1"/>
    <property type="molecule type" value="Genomic_DNA"/>
</dbReference>
<comment type="caution">
    <text evidence="1">The sequence shown here is derived from an EMBL/GenBank/DDBJ whole genome shotgun (WGS) entry which is preliminary data.</text>
</comment>
<dbReference type="AlphaFoldDB" id="X1J6G8"/>
<protein>
    <submittedName>
        <fullName evidence="1">Uncharacterized protein</fullName>
    </submittedName>
</protein>
<accession>X1J6G8</accession>
<name>X1J6G8_9ZZZZ</name>